<accession>A0A941HSW5</accession>
<dbReference type="InterPro" id="IPR050922">
    <property type="entry name" value="LytR/CpsA/Psr_CW_biosynth"/>
</dbReference>
<keyword evidence="4" id="KW-0472">Membrane</keyword>
<dbReference type="AlphaFoldDB" id="A0A941HSW5"/>
<dbReference type="EMBL" id="JAGSIE010000003">
    <property type="protein sequence ID" value="MBR7552669.1"/>
    <property type="molecule type" value="Genomic_DNA"/>
</dbReference>
<feature type="domain" description="Cell envelope-related transcriptional attenuator" evidence="5">
    <location>
        <begin position="84"/>
        <end position="230"/>
    </location>
</feature>
<reference evidence="6 7" key="1">
    <citation type="submission" date="2021-04" db="EMBL/GenBank/DDBJ databases">
        <title>Allobacillus sp. nov. SKP8-2 isolated from shrimp paste.</title>
        <authorList>
            <person name="Tanasupawat S."/>
            <person name="Yiamsombat S."/>
            <person name="Kanchanasin P."/>
            <person name="Kuncharoen N."/>
        </authorList>
    </citation>
    <scope>NUCLEOTIDE SEQUENCE [LARGE SCALE GENOMIC DNA]</scope>
    <source>
        <strain evidence="6 7">SKP8-2</strain>
    </source>
</reference>
<gene>
    <name evidence="6" type="ORF">KC820_00750</name>
</gene>
<protein>
    <submittedName>
        <fullName evidence="6">LCP family protein</fullName>
    </submittedName>
</protein>
<evidence type="ECO:0000259" key="5">
    <source>
        <dbReference type="Pfam" id="PF03816"/>
    </source>
</evidence>
<dbReference type="Gene3D" id="3.40.630.190">
    <property type="entry name" value="LCP protein"/>
    <property type="match status" value="1"/>
</dbReference>
<evidence type="ECO:0000256" key="3">
    <source>
        <dbReference type="ARBA" id="ARBA00022968"/>
    </source>
</evidence>
<dbReference type="GO" id="GO:0071555">
    <property type="term" value="P:cell wall organization"/>
    <property type="evidence" value="ECO:0007669"/>
    <property type="project" value="UniProtKB-KW"/>
</dbReference>
<evidence type="ECO:0000313" key="7">
    <source>
        <dbReference type="Proteomes" id="UP000675431"/>
    </source>
</evidence>
<sequence>MRKRTKIMIGLLVVLFTSLAGIFVYGHSIYQEAEKAVDASQQELERGDKSEKREEKVDPSKDNVSILFIGVDDSDAREGSSSLADALVLATFNKKENSINLVSVPRDSYVDVPYQSKKDKITHVHAKAGLDETVDTVEELLDVPVDYYVRLDFEAFVKVVDTLGGVPFDVPYYMEESNSQDEKGSIVLQPGKQQLTGEEALAVARTRKYDNDLKRGQRQMELLDTILKETMSVSNLTKYGDLINDISDHLTTNMPFNEMVSLHSYLTDINGVQMDKMQLSGNNLMKNGVYYFELENESVEAIQHDLREHLGLPTSVADSTNEKNTIKSGS</sequence>
<name>A0A941HSW5_9BACI</name>
<dbReference type="NCBIfam" id="TIGR00350">
    <property type="entry name" value="lytR_cpsA_psr"/>
    <property type="match status" value="1"/>
</dbReference>
<evidence type="ECO:0000256" key="1">
    <source>
        <dbReference type="ARBA" id="ARBA00006068"/>
    </source>
</evidence>
<dbReference type="RefSeq" id="WP_212367201.1">
    <property type="nucleotide sequence ID" value="NZ_JAGSIE010000003.1"/>
</dbReference>
<keyword evidence="2" id="KW-0812">Transmembrane</keyword>
<dbReference type="Pfam" id="PF03816">
    <property type="entry name" value="LytR_cpsA_psr"/>
    <property type="match status" value="1"/>
</dbReference>
<evidence type="ECO:0000313" key="6">
    <source>
        <dbReference type="EMBL" id="MBR7552669.1"/>
    </source>
</evidence>
<keyword evidence="7" id="KW-1185">Reference proteome</keyword>
<dbReference type="PANTHER" id="PTHR33392:SF3">
    <property type="entry name" value="POLYISOPRENYL-TEICHOIC ACID--PEPTIDOGLYCAN TEICHOIC ACID TRANSFERASE TAGT"/>
    <property type="match status" value="1"/>
</dbReference>
<dbReference type="InterPro" id="IPR004474">
    <property type="entry name" value="LytR_CpsA_psr"/>
</dbReference>
<evidence type="ECO:0000256" key="2">
    <source>
        <dbReference type="ARBA" id="ARBA00022692"/>
    </source>
</evidence>
<comment type="caution">
    <text evidence="6">The sequence shown here is derived from an EMBL/GenBank/DDBJ whole genome shotgun (WGS) entry which is preliminary data.</text>
</comment>
<dbReference type="PANTHER" id="PTHR33392">
    <property type="entry name" value="POLYISOPRENYL-TEICHOIC ACID--PEPTIDOGLYCAN TEICHOIC ACID TRANSFERASE TAGU"/>
    <property type="match status" value="1"/>
</dbReference>
<evidence type="ECO:0000256" key="4">
    <source>
        <dbReference type="ARBA" id="ARBA00022989"/>
    </source>
</evidence>
<comment type="similarity">
    <text evidence="1">Belongs to the LytR/CpsA/Psr (LCP) family.</text>
</comment>
<keyword evidence="3" id="KW-0735">Signal-anchor</keyword>
<organism evidence="6 7">
    <name type="scientific">Allobacillus saliphilus</name>
    <dbReference type="NCBI Taxonomy" id="2912308"/>
    <lineage>
        <taxon>Bacteria</taxon>
        <taxon>Bacillati</taxon>
        <taxon>Bacillota</taxon>
        <taxon>Bacilli</taxon>
        <taxon>Bacillales</taxon>
        <taxon>Bacillaceae</taxon>
        <taxon>Allobacillus</taxon>
    </lineage>
</organism>
<dbReference type="Proteomes" id="UP000675431">
    <property type="component" value="Unassembled WGS sequence"/>
</dbReference>
<proteinExistence type="inferred from homology"/>
<keyword evidence="4" id="KW-1133">Transmembrane helix</keyword>